<protein>
    <recommendedName>
        <fullName evidence="21 22">Multifunctional fusion protein</fullName>
    </recommendedName>
    <domain>
        <recommendedName>
            <fullName evidence="21">UDP-N-acetylenolpyruvoylglucosamine reductase</fullName>
            <ecNumber evidence="21">1.3.1.98</ecNumber>
        </recommendedName>
        <alternativeName>
            <fullName evidence="21">UDP-N-acetylmuramate dehydrogenase</fullName>
        </alternativeName>
    </domain>
    <domain>
        <recommendedName>
            <fullName evidence="22">UDP-N-acetylmuramate--L-alanine ligase</fullName>
            <ecNumber evidence="22">6.3.2.8</ecNumber>
        </recommendedName>
        <alternativeName>
            <fullName evidence="22">UDP-N-acetylmuramoyl-L-alanine synthetase</fullName>
        </alternativeName>
    </domain>
</protein>
<evidence type="ECO:0000313" key="25">
    <source>
        <dbReference type="EMBL" id="SEH15327.1"/>
    </source>
</evidence>
<dbReference type="Gene3D" id="3.30.43.10">
    <property type="entry name" value="Uridine Diphospho-n-acetylenolpyruvylglucosamine Reductase, domain 2"/>
    <property type="match status" value="1"/>
</dbReference>
<evidence type="ECO:0000256" key="4">
    <source>
        <dbReference type="ARBA" id="ARBA00004752"/>
    </source>
</evidence>
<dbReference type="Gene3D" id="3.40.50.720">
    <property type="entry name" value="NAD(P)-binding Rossmann-like Domain"/>
    <property type="match status" value="1"/>
</dbReference>
<evidence type="ECO:0000256" key="15">
    <source>
        <dbReference type="ARBA" id="ARBA00022984"/>
    </source>
</evidence>
<evidence type="ECO:0000256" key="8">
    <source>
        <dbReference type="ARBA" id="ARBA00022618"/>
    </source>
</evidence>
<evidence type="ECO:0000256" key="19">
    <source>
        <dbReference type="ARBA" id="ARBA00047833"/>
    </source>
</evidence>
<evidence type="ECO:0000256" key="20">
    <source>
        <dbReference type="ARBA" id="ARBA00048914"/>
    </source>
</evidence>
<comment type="function">
    <text evidence="2 22">Cell wall formation.</text>
</comment>
<dbReference type="Pfam" id="PF02873">
    <property type="entry name" value="MurB_C"/>
    <property type="match status" value="1"/>
</dbReference>
<feature type="active site" description="Proton donor" evidence="21">
    <location>
        <position position="675"/>
    </location>
</feature>
<dbReference type="HAMAP" id="MF_00037">
    <property type="entry name" value="MurB"/>
    <property type="match status" value="1"/>
</dbReference>
<keyword evidence="11 21" id="KW-0274">FAD</keyword>
<dbReference type="InterPro" id="IPR004101">
    <property type="entry name" value="Mur_ligase_C"/>
</dbReference>
<dbReference type="PANTHER" id="PTHR43445:SF3">
    <property type="entry name" value="UDP-N-ACETYLMURAMATE--L-ALANINE LIGASE"/>
    <property type="match status" value="1"/>
</dbReference>
<comment type="similarity">
    <text evidence="22">Belongs to the MurCDEF family.</text>
</comment>
<keyword evidence="10 22" id="KW-0547">Nucleotide-binding</keyword>
<evidence type="ECO:0000256" key="3">
    <source>
        <dbReference type="ARBA" id="ARBA00004496"/>
    </source>
</evidence>
<dbReference type="Gene3D" id="3.40.1190.10">
    <property type="entry name" value="Mur-like, catalytic domain"/>
    <property type="match status" value="1"/>
</dbReference>
<dbReference type="GO" id="GO:0008763">
    <property type="term" value="F:UDP-N-acetylmuramate-L-alanine ligase activity"/>
    <property type="evidence" value="ECO:0007669"/>
    <property type="project" value="UniProtKB-UniRule"/>
</dbReference>
<name>A0A1H6FX19_THEAL</name>
<keyword evidence="6 22" id="KW-0963">Cytoplasm</keyword>
<comment type="similarity">
    <text evidence="5 21">Belongs to the MurB family.</text>
</comment>
<evidence type="ECO:0000256" key="7">
    <source>
        <dbReference type="ARBA" id="ARBA00022598"/>
    </source>
</evidence>
<evidence type="ECO:0000313" key="26">
    <source>
        <dbReference type="Proteomes" id="UP000222056"/>
    </source>
</evidence>
<dbReference type="GO" id="GO:0071949">
    <property type="term" value="F:FAD binding"/>
    <property type="evidence" value="ECO:0007669"/>
    <property type="project" value="InterPro"/>
</dbReference>
<comment type="catalytic activity">
    <reaction evidence="19 22">
        <text>UDP-N-acetyl-alpha-D-muramate + L-alanine + ATP = UDP-N-acetyl-alpha-D-muramoyl-L-alanine + ADP + phosphate + H(+)</text>
        <dbReference type="Rhea" id="RHEA:23372"/>
        <dbReference type="ChEBI" id="CHEBI:15378"/>
        <dbReference type="ChEBI" id="CHEBI:30616"/>
        <dbReference type="ChEBI" id="CHEBI:43474"/>
        <dbReference type="ChEBI" id="CHEBI:57972"/>
        <dbReference type="ChEBI" id="CHEBI:70757"/>
        <dbReference type="ChEBI" id="CHEBI:83898"/>
        <dbReference type="ChEBI" id="CHEBI:456216"/>
        <dbReference type="EC" id="6.3.2.8"/>
    </reaction>
</comment>
<comment type="subcellular location">
    <subcellularLocation>
        <location evidence="3 22">Cytoplasm</location>
    </subcellularLocation>
</comment>
<dbReference type="Pfam" id="PF08245">
    <property type="entry name" value="Mur_ligase_M"/>
    <property type="match status" value="1"/>
</dbReference>
<keyword evidence="26" id="KW-1185">Reference proteome</keyword>
<dbReference type="AlphaFoldDB" id="A0A1H6FX19"/>
<feature type="active site" evidence="21">
    <location>
        <position position="752"/>
    </location>
</feature>
<dbReference type="InterPro" id="IPR016167">
    <property type="entry name" value="FAD-bd_PCMH_sub1"/>
</dbReference>
<feature type="active site" evidence="21">
    <location>
        <position position="626"/>
    </location>
</feature>
<dbReference type="GO" id="GO:0005524">
    <property type="term" value="F:ATP binding"/>
    <property type="evidence" value="ECO:0007669"/>
    <property type="project" value="UniProtKB-UniRule"/>
</dbReference>
<dbReference type="GO" id="GO:0071555">
    <property type="term" value="P:cell wall organization"/>
    <property type="evidence" value="ECO:0007669"/>
    <property type="project" value="UniProtKB-KW"/>
</dbReference>
<dbReference type="InterPro" id="IPR036615">
    <property type="entry name" value="Mur_ligase_C_dom_sf"/>
</dbReference>
<evidence type="ECO:0000256" key="12">
    <source>
        <dbReference type="ARBA" id="ARBA00022840"/>
    </source>
</evidence>
<evidence type="ECO:0000256" key="10">
    <source>
        <dbReference type="ARBA" id="ARBA00022741"/>
    </source>
</evidence>
<keyword evidence="16 21" id="KW-0560">Oxidoreductase</keyword>
<dbReference type="SUPFAM" id="SSF53623">
    <property type="entry name" value="MurD-like peptide ligases, catalytic domain"/>
    <property type="match status" value="1"/>
</dbReference>
<evidence type="ECO:0000256" key="9">
    <source>
        <dbReference type="ARBA" id="ARBA00022630"/>
    </source>
</evidence>
<dbReference type="InterPro" id="IPR003170">
    <property type="entry name" value="MurB"/>
</dbReference>
<dbReference type="InterPro" id="IPR036635">
    <property type="entry name" value="MurB_C_sf"/>
</dbReference>
<dbReference type="SUPFAM" id="SSF56176">
    <property type="entry name" value="FAD-binding/transporter-associated domain-like"/>
    <property type="match status" value="1"/>
</dbReference>
<dbReference type="UniPathway" id="UPA00219"/>
<dbReference type="Gene3D" id="3.90.78.10">
    <property type="entry name" value="UDP-N-acetylenolpyruvoylglucosamine reductase, C-terminal domain"/>
    <property type="match status" value="1"/>
</dbReference>
<dbReference type="GO" id="GO:0005737">
    <property type="term" value="C:cytoplasm"/>
    <property type="evidence" value="ECO:0007669"/>
    <property type="project" value="UniProtKB-SubCell"/>
</dbReference>
<reference evidence="26" key="1">
    <citation type="submission" date="2016-10" db="EMBL/GenBank/DDBJ databases">
        <authorList>
            <person name="Varghese N."/>
            <person name="Submissions S."/>
        </authorList>
    </citation>
    <scope>NUCLEOTIDE SEQUENCE [LARGE SCALE GENOMIC DNA]</scope>
    <source>
        <strain evidence="26">ATCC 35263</strain>
    </source>
</reference>
<evidence type="ECO:0000256" key="17">
    <source>
        <dbReference type="ARBA" id="ARBA00023306"/>
    </source>
</evidence>
<organism evidence="25 26">
    <name type="scientific">Thermoleophilum album</name>
    <dbReference type="NCBI Taxonomy" id="29539"/>
    <lineage>
        <taxon>Bacteria</taxon>
        <taxon>Bacillati</taxon>
        <taxon>Actinomycetota</taxon>
        <taxon>Thermoleophilia</taxon>
        <taxon>Thermoleophilales</taxon>
        <taxon>Thermoleophilaceae</taxon>
        <taxon>Thermoleophilum</taxon>
    </lineage>
</organism>
<dbReference type="InterPro" id="IPR000713">
    <property type="entry name" value="Mur_ligase_N"/>
</dbReference>
<dbReference type="InterPro" id="IPR036318">
    <property type="entry name" value="FAD-bd_PCMH-like_sf"/>
</dbReference>
<keyword evidence="7 22" id="KW-0436">Ligase</keyword>
<dbReference type="InterPro" id="IPR006094">
    <property type="entry name" value="Oxid_FAD_bind_N"/>
</dbReference>
<dbReference type="InterPro" id="IPR016166">
    <property type="entry name" value="FAD-bd_PCMH"/>
</dbReference>
<sequence>MSDRPQSLGERLHAGERGAQAAPRRAHESAPWQGRHLHFIGIGGAGMSGLARVALELGARVSGSDRADSPYLALVRRAGAEVALGHDPRNVPPDAEVVVSTAIASDNVELVRARERGQRILHRADLLAELTRLRRTIAVSGTHGKTTTAAMIVHILERAGRAPSFVVGAKLRGYGTNARLGGGDWLVVEADESDRSFLKLAREIAVVTNVELDHHSTYASLEELESAFAQFIGAARIVVVGPEVLLPTAFAGQVKRAAADDRAATADPPLRLPLPGRHNVINARLAIAAAEAVGVARADAVRALDDFAGTERRLEAIGRSPTGAQVYDDYAHHPTEVAATLAAARELRPAGRLVTVFQPHLYSRTRALAREFGRSLAHADMVVVTDVFAARENPSEWPGVSGLAVVRAAAEAAPGRPLVWAPTLRSALAALRRSTGAGDLVVTMGAGDIDRVARAFAHGSPLVDEPPGIERGVPLARFTTVRTGGPAEFFARADDLERLCELLAWAVCQGLPVEAIGSGSNLLVADQGVRGLVVKLEGHLSAIEIEGERVLCGGGARLPQVAARAARAGLAGLEFAVNIPGTVGGAVRMNANAYGGELGAVLEWVEVATPAGVRRLRPAELGFGYRRSALRPGEVVARAAFRLRRSTPEQVRAELERLRRARREAQPSGIKTFGSTFKNPPPDDPRAQGRTAGMLLDAAGCRGLRIGGARFSEKHANFVENLGDATTADIVRLMGEGRRRVRERFGVELEPEVRFLGEVDLAPLF</sequence>
<keyword evidence="9 21" id="KW-0285">Flavoprotein</keyword>
<dbReference type="Proteomes" id="UP000222056">
    <property type="component" value="Unassembled WGS sequence"/>
</dbReference>
<dbReference type="PANTHER" id="PTHR43445">
    <property type="entry name" value="UDP-N-ACETYLMURAMATE--L-ALANINE LIGASE-RELATED"/>
    <property type="match status" value="1"/>
</dbReference>
<keyword evidence="18 22" id="KW-0961">Cell wall biogenesis/degradation</keyword>
<dbReference type="STRING" id="29539.SAMN02745716_1914"/>
<keyword evidence="17 22" id="KW-0131">Cell cycle</keyword>
<evidence type="ECO:0000256" key="14">
    <source>
        <dbReference type="ARBA" id="ARBA00022960"/>
    </source>
</evidence>
<dbReference type="Pfam" id="PF02875">
    <property type="entry name" value="Mur_ligase_C"/>
    <property type="match status" value="1"/>
</dbReference>
<dbReference type="NCBIfam" id="NF010480">
    <property type="entry name" value="PRK13905.1"/>
    <property type="match status" value="1"/>
</dbReference>
<feature type="region of interest" description="Disordered" evidence="23">
    <location>
        <begin position="1"/>
        <end position="30"/>
    </location>
</feature>
<comment type="pathway">
    <text evidence="4 22">Cell wall biogenesis; peptidoglycan biosynthesis.</text>
</comment>
<proteinExistence type="inferred from homology"/>
<dbReference type="InterPro" id="IPR016169">
    <property type="entry name" value="FAD-bd_PCMH_sub2"/>
</dbReference>
<dbReference type="RefSeq" id="WP_177169452.1">
    <property type="nucleotide sequence ID" value="NZ_FNWJ01000002.1"/>
</dbReference>
<evidence type="ECO:0000256" key="22">
    <source>
        <dbReference type="HAMAP-Rule" id="MF_00046"/>
    </source>
</evidence>
<dbReference type="InterPro" id="IPR013221">
    <property type="entry name" value="Mur_ligase_cen"/>
</dbReference>
<dbReference type="EC" id="6.3.2.8" evidence="22"/>
<evidence type="ECO:0000256" key="18">
    <source>
        <dbReference type="ARBA" id="ARBA00023316"/>
    </source>
</evidence>
<dbReference type="GO" id="GO:0008762">
    <property type="term" value="F:UDP-N-acetylmuramate dehydrogenase activity"/>
    <property type="evidence" value="ECO:0007669"/>
    <property type="project" value="UniProtKB-UniRule"/>
</dbReference>
<evidence type="ECO:0000256" key="1">
    <source>
        <dbReference type="ARBA" id="ARBA00001974"/>
    </source>
</evidence>
<comment type="catalytic activity">
    <reaction evidence="20 21">
        <text>UDP-N-acetyl-alpha-D-muramate + NADP(+) = UDP-N-acetyl-3-O-(1-carboxyvinyl)-alpha-D-glucosamine + NADPH + H(+)</text>
        <dbReference type="Rhea" id="RHEA:12248"/>
        <dbReference type="ChEBI" id="CHEBI:15378"/>
        <dbReference type="ChEBI" id="CHEBI:57783"/>
        <dbReference type="ChEBI" id="CHEBI:58349"/>
        <dbReference type="ChEBI" id="CHEBI:68483"/>
        <dbReference type="ChEBI" id="CHEBI:70757"/>
        <dbReference type="EC" id="1.3.1.98"/>
    </reaction>
</comment>
<keyword evidence="14 22" id="KW-0133">Cell shape</keyword>
<keyword evidence="8 22" id="KW-0132">Cell division</keyword>
<dbReference type="SUPFAM" id="SSF56194">
    <property type="entry name" value="Uridine diphospho-N-Acetylenolpyruvylglucosamine reductase, MurB, C-terminal domain"/>
    <property type="match status" value="1"/>
</dbReference>
<dbReference type="Pfam" id="PF01225">
    <property type="entry name" value="Mur_ligase"/>
    <property type="match status" value="1"/>
</dbReference>
<dbReference type="PROSITE" id="PS51387">
    <property type="entry name" value="FAD_PCMH"/>
    <property type="match status" value="1"/>
</dbReference>
<dbReference type="InterPro" id="IPR050061">
    <property type="entry name" value="MurCDEF_pg_biosynth"/>
</dbReference>
<accession>A0A1H6FX19</accession>
<keyword evidence="13 21" id="KW-0521">NADP</keyword>
<evidence type="ECO:0000256" key="6">
    <source>
        <dbReference type="ARBA" id="ARBA00022490"/>
    </source>
</evidence>
<evidence type="ECO:0000256" key="13">
    <source>
        <dbReference type="ARBA" id="ARBA00022857"/>
    </source>
</evidence>
<feature type="binding site" evidence="22">
    <location>
        <begin position="141"/>
        <end position="147"/>
    </location>
    <ligand>
        <name>ATP</name>
        <dbReference type="ChEBI" id="CHEBI:30616"/>
    </ligand>
</feature>
<dbReference type="NCBIfam" id="TIGR00179">
    <property type="entry name" value="murB"/>
    <property type="match status" value="1"/>
</dbReference>
<dbReference type="InterPro" id="IPR036565">
    <property type="entry name" value="Mur-like_cat_sf"/>
</dbReference>
<keyword evidence="12 22" id="KW-0067">ATP-binding</keyword>
<dbReference type="Pfam" id="PF01565">
    <property type="entry name" value="FAD_binding_4"/>
    <property type="match status" value="1"/>
</dbReference>
<evidence type="ECO:0000256" key="21">
    <source>
        <dbReference type="HAMAP-Rule" id="MF_00037"/>
    </source>
</evidence>
<evidence type="ECO:0000256" key="5">
    <source>
        <dbReference type="ARBA" id="ARBA00010485"/>
    </source>
</evidence>
<evidence type="ECO:0000259" key="24">
    <source>
        <dbReference type="PROSITE" id="PS51387"/>
    </source>
</evidence>
<dbReference type="InterPro" id="IPR005758">
    <property type="entry name" value="UDP-N-AcMur_Ala_ligase_MurC"/>
</dbReference>
<dbReference type="GO" id="GO:0009252">
    <property type="term" value="P:peptidoglycan biosynthetic process"/>
    <property type="evidence" value="ECO:0007669"/>
    <property type="project" value="UniProtKB-UniRule"/>
</dbReference>
<feature type="domain" description="FAD-binding PCMH-type" evidence="24">
    <location>
        <begin position="482"/>
        <end position="646"/>
    </location>
</feature>
<dbReference type="InterPro" id="IPR011601">
    <property type="entry name" value="MurB_C"/>
</dbReference>
<evidence type="ECO:0000256" key="16">
    <source>
        <dbReference type="ARBA" id="ARBA00023002"/>
    </source>
</evidence>
<keyword evidence="15 22" id="KW-0573">Peptidoglycan synthesis</keyword>
<dbReference type="Gene3D" id="3.30.465.10">
    <property type="match status" value="1"/>
</dbReference>
<dbReference type="SUPFAM" id="SSF51984">
    <property type="entry name" value="MurCD N-terminal domain"/>
    <property type="match status" value="1"/>
</dbReference>
<dbReference type="HAMAP" id="MF_00046">
    <property type="entry name" value="MurC"/>
    <property type="match status" value="1"/>
</dbReference>
<dbReference type="EC" id="1.3.1.98" evidence="21"/>
<dbReference type="SUPFAM" id="SSF53244">
    <property type="entry name" value="MurD-like peptide ligases, peptide-binding domain"/>
    <property type="match status" value="1"/>
</dbReference>
<dbReference type="Gene3D" id="3.90.190.20">
    <property type="entry name" value="Mur ligase, C-terminal domain"/>
    <property type="match status" value="1"/>
</dbReference>
<dbReference type="GO" id="GO:0008360">
    <property type="term" value="P:regulation of cell shape"/>
    <property type="evidence" value="ECO:0007669"/>
    <property type="project" value="UniProtKB-KW"/>
</dbReference>
<evidence type="ECO:0000256" key="23">
    <source>
        <dbReference type="SAM" id="MobiDB-lite"/>
    </source>
</evidence>
<comment type="cofactor">
    <cofactor evidence="1 21">
        <name>FAD</name>
        <dbReference type="ChEBI" id="CHEBI:57692"/>
    </cofactor>
</comment>
<dbReference type="GO" id="GO:0051301">
    <property type="term" value="P:cell division"/>
    <property type="evidence" value="ECO:0007669"/>
    <property type="project" value="UniProtKB-KW"/>
</dbReference>
<gene>
    <name evidence="22" type="primary">murC</name>
    <name evidence="21" type="synonym">murB</name>
    <name evidence="25" type="ORF">SAMN02745716_1914</name>
</gene>
<evidence type="ECO:0000256" key="2">
    <source>
        <dbReference type="ARBA" id="ARBA00003921"/>
    </source>
</evidence>
<evidence type="ECO:0000256" key="11">
    <source>
        <dbReference type="ARBA" id="ARBA00022827"/>
    </source>
</evidence>
<dbReference type="EMBL" id="FNWJ01000002">
    <property type="protein sequence ID" value="SEH15327.1"/>
    <property type="molecule type" value="Genomic_DNA"/>
</dbReference>